<evidence type="ECO:0000256" key="7">
    <source>
        <dbReference type="ARBA" id="ARBA00038129"/>
    </source>
</evidence>
<dbReference type="EMBL" id="BRXZ01007945">
    <property type="protein sequence ID" value="GMI36418.1"/>
    <property type="molecule type" value="Genomic_DNA"/>
</dbReference>
<dbReference type="Pfam" id="PF00125">
    <property type="entry name" value="Histone"/>
    <property type="match status" value="1"/>
</dbReference>
<name>A0A9W7G7I8_9STRA</name>
<keyword evidence="11" id="KW-1185">Reference proteome</keyword>
<dbReference type="AlphaFoldDB" id="A0A9W7G7I8"/>
<keyword evidence="6" id="KW-0539">Nucleus</keyword>
<keyword evidence="4" id="KW-0010">Activator</keyword>
<comment type="subcellular location">
    <subcellularLocation>
        <location evidence="1">Nucleus</location>
    </subcellularLocation>
</comment>
<evidence type="ECO:0000256" key="2">
    <source>
        <dbReference type="ARBA" id="ARBA00023015"/>
    </source>
</evidence>
<dbReference type="GO" id="GO:0000978">
    <property type="term" value="F:RNA polymerase II cis-regulatory region sequence-specific DNA binding"/>
    <property type="evidence" value="ECO:0007669"/>
    <property type="project" value="TreeGrafter"/>
</dbReference>
<feature type="domain" description="Core Histone H2A/H2B/H3" evidence="9">
    <location>
        <begin position="28"/>
        <end position="105"/>
    </location>
</feature>
<keyword evidence="5" id="KW-0804">Transcription</keyword>
<feature type="region of interest" description="Disordered" evidence="8">
    <location>
        <begin position="228"/>
        <end position="251"/>
    </location>
</feature>
<organism evidence="10 11">
    <name type="scientific">Triparma retinervis</name>
    <dbReference type="NCBI Taxonomy" id="2557542"/>
    <lineage>
        <taxon>Eukaryota</taxon>
        <taxon>Sar</taxon>
        <taxon>Stramenopiles</taxon>
        <taxon>Ochrophyta</taxon>
        <taxon>Bolidophyceae</taxon>
        <taxon>Parmales</taxon>
        <taxon>Triparmaceae</taxon>
        <taxon>Triparma</taxon>
    </lineage>
</organism>
<evidence type="ECO:0000313" key="11">
    <source>
        <dbReference type="Proteomes" id="UP001165082"/>
    </source>
</evidence>
<comment type="similarity">
    <text evidence="7">Belongs to the NFYC/HAP5 subunit family.</text>
</comment>
<evidence type="ECO:0000256" key="6">
    <source>
        <dbReference type="ARBA" id="ARBA00023242"/>
    </source>
</evidence>
<gene>
    <name evidence="10" type="ORF">TrRE_jg11944</name>
</gene>
<dbReference type="PANTHER" id="PTHR10252:SF8">
    <property type="entry name" value="NUCLEAR TRANSCRIPTION FACTOR Y SUBUNIT GAMMA"/>
    <property type="match status" value="1"/>
</dbReference>
<dbReference type="InterPro" id="IPR050568">
    <property type="entry name" value="Transcr_DNA_Rep_Reg"/>
</dbReference>
<evidence type="ECO:0000259" key="9">
    <source>
        <dbReference type="Pfam" id="PF00125"/>
    </source>
</evidence>
<dbReference type="Proteomes" id="UP001165082">
    <property type="component" value="Unassembled WGS sequence"/>
</dbReference>
<evidence type="ECO:0000256" key="5">
    <source>
        <dbReference type="ARBA" id="ARBA00023163"/>
    </source>
</evidence>
<keyword evidence="3" id="KW-0238">DNA-binding</keyword>
<dbReference type="GO" id="GO:0001228">
    <property type="term" value="F:DNA-binding transcription activator activity, RNA polymerase II-specific"/>
    <property type="evidence" value="ECO:0007669"/>
    <property type="project" value="TreeGrafter"/>
</dbReference>
<reference evidence="10" key="1">
    <citation type="submission" date="2022-07" db="EMBL/GenBank/DDBJ databases">
        <title>Genome analysis of Parmales, a sister group of diatoms, reveals the evolutionary specialization of diatoms from phago-mixotrophs to photoautotrophs.</title>
        <authorList>
            <person name="Ban H."/>
            <person name="Sato S."/>
            <person name="Yoshikawa S."/>
            <person name="Kazumasa Y."/>
            <person name="Nakamura Y."/>
            <person name="Ichinomiya M."/>
            <person name="Saitoh K."/>
            <person name="Sato N."/>
            <person name="Blanc-Mathieu R."/>
            <person name="Endo H."/>
            <person name="Kuwata A."/>
            <person name="Ogata H."/>
        </authorList>
    </citation>
    <scope>NUCLEOTIDE SEQUENCE</scope>
</reference>
<comment type="caution">
    <text evidence="10">The sequence shown here is derived from an EMBL/GenBank/DDBJ whole genome shotgun (WGS) entry which is preliminary data.</text>
</comment>
<evidence type="ECO:0000256" key="1">
    <source>
        <dbReference type="ARBA" id="ARBA00004123"/>
    </source>
</evidence>
<proteinExistence type="inferred from homology"/>
<dbReference type="OrthoDB" id="1272441at2759"/>
<dbReference type="SUPFAM" id="SSF47113">
    <property type="entry name" value="Histone-fold"/>
    <property type="match status" value="1"/>
</dbReference>
<dbReference type="FunFam" id="1.10.20.10:FF:000062">
    <property type="entry name" value="Nuclear transcription factor Y subunit C"/>
    <property type="match status" value="1"/>
</dbReference>
<evidence type="ECO:0000256" key="8">
    <source>
        <dbReference type="SAM" id="MobiDB-lite"/>
    </source>
</evidence>
<sequence>MEQALTQVLDDYSSNEIASVTALKPHEYDWKSHILPLARIKKIMKSEDPIRSSTAQPKLMISSEGPLLFSKACEIFIGEIAIRAWMNTCEKKRRTVQKSDVQAALNRSDMFDFLIDIVPRLTGNVPVESTADGGDSAADLSGDLLDDPNDIPTISPHHASSMMMQAMARKVQQEQIAASVDPALYAMMQGFGGGPVQNASDGTQGGEEDVQRVLADQWQRQATEMLKKVEEEKKEKELEKEREKEREGGGA</sequence>
<dbReference type="InterPro" id="IPR009072">
    <property type="entry name" value="Histone-fold"/>
</dbReference>
<dbReference type="InterPro" id="IPR007125">
    <property type="entry name" value="H2A/H2B/H3"/>
</dbReference>
<dbReference type="CDD" id="cd22908">
    <property type="entry name" value="HFD_NFYC-like"/>
    <property type="match status" value="1"/>
</dbReference>
<evidence type="ECO:0000313" key="10">
    <source>
        <dbReference type="EMBL" id="GMI36418.1"/>
    </source>
</evidence>
<dbReference type="GO" id="GO:0016602">
    <property type="term" value="C:CCAAT-binding factor complex"/>
    <property type="evidence" value="ECO:0007669"/>
    <property type="project" value="TreeGrafter"/>
</dbReference>
<evidence type="ECO:0000256" key="4">
    <source>
        <dbReference type="ARBA" id="ARBA00023159"/>
    </source>
</evidence>
<dbReference type="PANTHER" id="PTHR10252">
    <property type="entry name" value="HISTONE-LIKE TRANSCRIPTION FACTOR CCAAT-RELATED"/>
    <property type="match status" value="1"/>
</dbReference>
<dbReference type="GO" id="GO:0046982">
    <property type="term" value="F:protein heterodimerization activity"/>
    <property type="evidence" value="ECO:0007669"/>
    <property type="project" value="InterPro"/>
</dbReference>
<accession>A0A9W7G7I8</accession>
<dbReference type="Gene3D" id="1.10.20.10">
    <property type="entry name" value="Histone, subunit A"/>
    <property type="match status" value="1"/>
</dbReference>
<evidence type="ECO:0000256" key="3">
    <source>
        <dbReference type="ARBA" id="ARBA00023125"/>
    </source>
</evidence>
<keyword evidence="2" id="KW-0805">Transcription regulation</keyword>
<protein>
    <recommendedName>
        <fullName evidence="9">Core Histone H2A/H2B/H3 domain-containing protein</fullName>
    </recommendedName>
</protein>